<dbReference type="RefSeq" id="WP_219964781.1">
    <property type="nucleotide sequence ID" value="NZ_JAGFNZ010000002.1"/>
</dbReference>
<sequence>MKDLTLTQSFAMIALNAQNSKYLTTVKKIALRCMAASVILETLLDSNSGTSWTAVDLRKAALPDSAAYSRSILEPLNKKINSARALSLKRYLKAAYSLSGRRLKKLEMSVADSLREQDLLQEIPNLLGCDLYFDSSGVPYMEYRSNIPEYEAITETIKAEVLDNGPVTDEAICMLWLLRESGSFSDFFSLNDLETAAARMNELYLHSPLAKALYPVRIHHSAELAAKQFLHWKKSVFKKPFAAGINFIYPVFERSQSVFIDTEAWFSNADKRLEDVETRLRKYGHEFTVLHAGSVPIIKIDNLVYKAVPQAIYGRVPIHGVRLIPRIPF</sequence>
<organism evidence="1 2">
    <name type="scientific">Caproiciproducens faecalis</name>
    <dbReference type="NCBI Taxonomy" id="2820301"/>
    <lineage>
        <taxon>Bacteria</taxon>
        <taxon>Bacillati</taxon>
        <taxon>Bacillota</taxon>
        <taxon>Clostridia</taxon>
        <taxon>Eubacteriales</taxon>
        <taxon>Acutalibacteraceae</taxon>
        <taxon>Caproiciproducens</taxon>
    </lineage>
</organism>
<accession>A0ABS7DNJ2</accession>
<evidence type="ECO:0000313" key="2">
    <source>
        <dbReference type="Proteomes" id="UP000719942"/>
    </source>
</evidence>
<evidence type="ECO:0000313" key="1">
    <source>
        <dbReference type="EMBL" id="MBW7572375.1"/>
    </source>
</evidence>
<reference evidence="1 2" key="1">
    <citation type="submission" date="2021-03" db="EMBL/GenBank/DDBJ databases">
        <title>Caproiciproducens sp. nov. isolated from feces of cow.</title>
        <authorList>
            <person name="Choi J.-Y."/>
        </authorList>
    </citation>
    <scope>NUCLEOTIDE SEQUENCE [LARGE SCALE GENOMIC DNA]</scope>
    <source>
        <strain evidence="1 2">AGMB10547</strain>
    </source>
</reference>
<keyword evidence="2" id="KW-1185">Reference proteome</keyword>
<dbReference type="Proteomes" id="UP000719942">
    <property type="component" value="Unassembled WGS sequence"/>
</dbReference>
<gene>
    <name evidence="1" type="ORF">J5W02_06065</name>
</gene>
<name>A0ABS7DNJ2_9FIRM</name>
<comment type="caution">
    <text evidence="1">The sequence shown here is derived from an EMBL/GenBank/DDBJ whole genome shotgun (WGS) entry which is preliminary data.</text>
</comment>
<dbReference type="EMBL" id="JAGFNZ010000002">
    <property type="protein sequence ID" value="MBW7572375.1"/>
    <property type="molecule type" value="Genomic_DNA"/>
</dbReference>
<proteinExistence type="predicted"/>
<protein>
    <submittedName>
        <fullName evidence="1">Uncharacterized protein</fullName>
    </submittedName>
</protein>